<keyword evidence="2" id="KW-0560">Oxidoreductase</keyword>
<dbReference type="InterPro" id="IPR036291">
    <property type="entry name" value="NAD(P)-bd_dom_sf"/>
</dbReference>
<reference evidence="3 4" key="1">
    <citation type="submission" date="2019-01" db="EMBL/GenBank/DDBJ databases">
        <title>Complete genome sequence of Cohnella hallensis HS21 isolated from Korean fir (Abies koreana) rhizospheric soil.</title>
        <authorList>
            <person name="Jiang L."/>
            <person name="Kang S.W."/>
            <person name="Kim S."/>
            <person name="Jung J."/>
            <person name="Kim C.Y."/>
            <person name="Kim D.H."/>
            <person name="Kim S.W."/>
            <person name="Lee J."/>
        </authorList>
    </citation>
    <scope>NUCLEOTIDE SEQUENCE [LARGE SCALE GENOMIC DNA]</scope>
    <source>
        <strain evidence="3 4">HS21</strain>
    </source>
</reference>
<sequence length="264" mass="28183">MQFANQVVLVTGSGNGIGCSTAKLFAGEGATVIVADVDGSAAEAVSEQIRQSGGKAVGYQADVSSAEQVDRLFANIIKEFGVLDVLVNNVGSTIRKPLVFFTEEEWDFVFDTNIKSMFLCAKQAGQLMLKRGKGVVVNISSIHGLGGISGRLPYSTSKSAVESFTKTLACEWALDGVRVNCVAPGYILTEAMTEIFAKGVLNQEDMLRRTPQARLGAPVDIAEAVLFLCSERASFITGSILHVDGGYAAYHGPEPIPSFHHKFE</sequence>
<dbReference type="PANTHER" id="PTHR42760">
    <property type="entry name" value="SHORT-CHAIN DEHYDROGENASES/REDUCTASES FAMILY MEMBER"/>
    <property type="match status" value="1"/>
</dbReference>
<dbReference type="OrthoDB" id="9803333at2"/>
<dbReference type="NCBIfam" id="NF009466">
    <property type="entry name" value="PRK12826.1-2"/>
    <property type="match status" value="1"/>
</dbReference>
<dbReference type="AlphaFoldDB" id="A0A3T1D3R9"/>
<dbReference type="KEGG" id="cohn:KCTCHS21_21520"/>
<dbReference type="Gene3D" id="3.40.50.720">
    <property type="entry name" value="NAD(P)-binding Rossmann-like Domain"/>
    <property type="match status" value="1"/>
</dbReference>
<dbReference type="GO" id="GO:0008206">
    <property type="term" value="P:bile acid metabolic process"/>
    <property type="evidence" value="ECO:0007669"/>
    <property type="project" value="UniProtKB-ARBA"/>
</dbReference>
<dbReference type="InterPro" id="IPR002347">
    <property type="entry name" value="SDR_fam"/>
</dbReference>
<dbReference type="Proteomes" id="UP000289856">
    <property type="component" value="Chromosome"/>
</dbReference>
<gene>
    <name evidence="3" type="ORF">KCTCHS21_21520</name>
</gene>
<comment type="similarity">
    <text evidence="1">Belongs to the short-chain dehydrogenases/reductases (SDR) family.</text>
</comment>
<evidence type="ECO:0000256" key="2">
    <source>
        <dbReference type="ARBA" id="ARBA00023002"/>
    </source>
</evidence>
<dbReference type="NCBIfam" id="NF005559">
    <property type="entry name" value="PRK07231.1"/>
    <property type="match status" value="1"/>
</dbReference>
<evidence type="ECO:0000313" key="3">
    <source>
        <dbReference type="EMBL" id="BBI32753.1"/>
    </source>
</evidence>
<dbReference type="FunFam" id="3.40.50.720:FF:000084">
    <property type="entry name" value="Short-chain dehydrogenase reductase"/>
    <property type="match status" value="1"/>
</dbReference>
<evidence type="ECO:0000313" key="4">
    <source>
        <dbReference type="Proteomes" id="UP000289856"/>
    </source>
</evidence>
<accession>A0A3T1D3R9</accession>
<keyword evidence="4" id="KW-1185">Reference proteome</keyword>
<dbReference type="RefSeq" id="WP_157994013.1">
    <property type="nucleotide sequence ID" value="NZ_AP019400.1"/>
</dbReference>
<dbReference type="EMBL" id="AP019400">
    <property type="protein sequence ID" value="BBI32753.1"/>
    <property type="molecule type" value="Genomic_DNA"/>
</dbReference>
<dbReference type="GO" id="GO:0016616">
    <property type="term" value="F:oxidoreductase activity, acting on the CH-OH group of donors, NAD or NADP as acceptor"/>
    <property type="evidence" value="ECO:0007669"/>
    <property type="project" value="TreeGrafter"/>
</dbReference>
<dbReference type="PROSITE" id="PS00061">
    <property type="entry name" value="ADH_SHORT"/>
    <property type="match status" value="1"/>
</dbReference>
<dbReference type="PRINTS" id="PR00080">
    <property type="entry name" value="SDRFAMILY"/>
</dbReference>
<protein>
    <submittedName>
        <fullName evidence="3">Beta-ketoacyl-ACP reductase</fullName>
    </submittedName>
</protein>
<dbReference type="Pfam" id="PF13561">
    <property type="entry name" value="adh_short_C2"/>
    <property type="match status" value="1"/>
</dbReference>
<organism evidence="3 4">
    <name type="scientific">Cohnella abietis</name>
    <dbReference type="NCBI Taxonomy" id="2507935"/>
    <lineage>
        <taxon>Bacteria</taxon>
        <taxon>Bacillati</taxon>
        <taxon>Bacillota</taxon>
        <taxon>Bacilli</taxon>
        <taxon>Bacillales</taxon>
        <taxon>Paenibacillaceae</taxon>
        <taxon>Cohnella</taxon>
    </lineage>
</organism>
<dbReference type="SUPFAM" id="SSF51735">
    <property type="entry name" value="NAD(P)-binding Rossmann-fold domains"/>
    <property type="match status" value="1"/>
</dbReference>
<dbReference type="PRINTS" id="PR00081">
    <property type="entry name" value="GDHRDH"/>
</dbReference>
<evidence type="ECO:0000256" key="1">
    <source>
        <dbReference type="ARBA" id="ARBA00006484"/>
    </source>
</evidence>
<proteinExistence type="inferred from homology"/>
<dbReference type="InterPro" id="IPR020904">
    <property type="entry name" value="Sc_DH/Rdtase_CS"/>
</dbReference>
<name>A0A3T1D3R9_9BACL</name>